<feature type="compositionally biased region" description="Polar residues" evidence="1">
    <location>
        <begin position="170"/>
        <end position="185"/>
    </location>
</feature>
<gene>
    <name evidence="2" type="ORF">G5714_006928</name>
</gene>
<dbReference type="AlphaFoldDB" id="A0A7J6CYP7"/>
<comment type="caution">
    <text evidence="2">The sequence shown here is derived from an EMBL/GenBank/DDBJ whole genome shotgun (WGS) entry which is preliminary data.</text>
</comment>
<feature type="compositionally biased region" description="Low complexity" evidence="1">
    <location>
        <begin position="117"/>
        <end position="133"/>
    </location>
</feature>
<protein>
    <submittedName>
        <fullName evidence="2">Uncharacterized protein</fullName>
    </submittedName>
</protein>
<organism evidence="2 3">
    <name type="scientific">Onychostoma macrolepis</name>
    <dbReference type="NCBI Taxonomy" id="369639"/>
    <lineage>
        <taxon>Eukaryota</taxon>
        <taxon>Metazoa</taxon>
        <taxon>Chordata</taxon>
        <taxon>Craniata</taxon>
        <taxon>Vertebrata</taxon>
        <taxon>Euteleostomi</taxon>
        <taxon>Actinopterygii</taxon>
        <taxon>Neopterygii</taxon>
        <taxon>Teleostei</taxon>
        <taxon>Ostariophysi</taxon>
        <taxon>Cypriniformes</taxon>
        <taxon>Cyprinidae</taxon>
        <taxon>Acrossocheilinae</taxon>
        <taxon>Onychostoma</taxon>
    </lineage>
</organism>
<proteinExistence type="predicted"/>
<keyword evidence="3" id="KW-1185">Reference proteome</keyword>
<sequence length="193" mass="21115">MDVSPHPPATANLVLSAAHPYRAVTEFNQQTWVQQGSSSISGRETGASRITQRTYATEKTCLMVIFWGVLADPFKSMMPYWAPEESLEDYINLALHLSGSAFRVELAAEPTQSSPEATIQGASQASSAAPSTSRPFPERPRLIRNTLERRSRVTVQEIYSISGVHANVKQSSYSRSSPQKGTQKSFGMPVVPA</sequence>
<accession>A0A7J6CYP7</accession>
<feature type="region of interest" description="Disordered" evidence="1">
    <location>
        <begin position="170"/>
        <end position="193"/>
    </location>
</feature>
<name>A0A7J6CYP7_9TELE</name>
<evidence type="ECO:0000313" key="2">
    <source>
        <dbReference type="EMBL" id="KAF4112133.1"/>
    </source>
</evidence>
<dbReference type="Proteomes" id="UP000579812">
    <property type="component" value="Unassembled WGS sequence"/>
</dbReference>
<feature type="compositionally biased region" description="Basic and acidic residues" evidence="1">
    <location>
        <begin position="136"/>
        <end position="147"/>
    </location>
</feature>
<reference evidence="2 3" key="1">
    <citation type="submission" date="2020-04" db="EMBL/GenBank/DDBJ databases">
        <title>Chromosome-level genome assembly of a cyprinid fish Onychostoma macrolepis by integration of Nanopore Sequencing, Bionano and Hi-C technology.</title>
        <authorList>
            <person name="Wang D."/>
        </authorList>
    </citation>
    <scope>NUCLEOTIDE SEQUENCE [LARGE SCALE GENOMIC DNA]</scope>
    <source>
        <strain evidence="2">SWU-2019</strain>
        <tissue evidence="2">Muscle</tissue>
    </source>
</reference>
<dbReference type="EMBL" id="JAAMOB010000006">
    <property type="protein sequence ID" value="KAF4112133.1"/>
    <property type="molecule type" value="Genomic_DNA"/>
</dbReference>
<evidence type="ECO:0000256" key="1">
    <source>
        <dbReference type="SAM" id="MobiDB-lite"/>
    </source>
</evidence>
<evidence type="ECO:0000313" key="3">
    <source>
        <dbReference type="Proteomes" id="UP000579812"/>
    </source>
</evidence>
<feature type="region of interest" description="Disordered" evidence="1">
    <location>
        <begin position="108"/>
        <end position="147"/>
    </location>
</feature>